<dbReference type="SUPFAM" id="SSF81296">
    <property type="entry name" value="E set domains"/>
    <property type="match status" value="1"/>
</dbReference>
<dbReference type="PANTHER" id="PTHR11767">
    <property type="entry name" value="INWARD RECTIFIER POTASSIUM CHANNEL"/>
    <property type="match status" value="1"/>
</dbReference>
<keyword evidence="8 11" id="KW-0406">Ion transport</keyword>
<dbReference type="GO" id="GO:0005242">
    <property type="term" value="F:inward rectifier potassium channel activity"/>
    <property type="evidence" value="ECO:0007669"/>
    <property type="project" value="InterPro"/>
</dbReference>
<protein>
    <submittedName>
        <fullName evidence="15">G protein-activated inward rectifier potassium channel 4</fullName>
    </submittedName>
</protein>
<evidence type="ECO:0000256" key="6">
    <source>
        <dbReference type="ARBA" id="ARBA00022958"/>
    </source>
</evidence>
<evidence type="ECO:0000256" key="7">
    <source>
        <dbReference type="ARBA" id="ARBA00022989"/>
    </source>
</evidence>
<comment type="subcellular location">
    <subcellularLocation>
        <location evidence="1 11">Membrane</location>
        <topology evidence="1 11">Multi-pass membrane protein</topology>
    </subcellularLocation>
</comment>
<organism evidence="15 16">
    <name type="scientific">Armadillidium nasatum</name>
    <dbReference type="NCBI Taxonomy" id="96803"/>
    <lineage>
        <taxon>Eukaryota</taxon>
        <taxon>Metazoa</taxon>
        <taxon>Ecdysozoa</taxon>
        <taxon>Arthropoda</taxon>
        <taxon>Crustacea</taxon>
        <taxon>Multicrustacea</taxon>
        <taxon>Malacostraca</taxon>
        <taxon>Eumalacostraca</taxon>
        <taxon>Peracarida</taxon>
        <taxon>Isopoda</taxon>
        <taxon>Oniscidea</taxon>
        <taxon>Crinocheta</taxon>
        <taxon>Armadillidiidae</taxon>
        <taxon>Armadillidium</taxon>
    </lineage>
</organism>
<keyword evidence="16" id="KW-1185">Reference proteome</keyword>
<keyword evidence="3 11" id="KW-0633">Potassium transport</keyword>
<dbReference type="GO" id="GO:0034702">
    <property type="term" value="C:monoatomic ion channel complex"/>
    <property type="evidence" value="ECO:0007669"/>
    <property type="project" value="UniProtKB-KW"/>
</dbReference>
<dbReference type="InterPro" id="IPR013518">
    <property type="entry name" value="K_chnl_inward-rec_Kir_cyto"/>
</dbReference>
<dbReference type="Pfam" id="PF01007">
    <property type="entry name" value="IRK"/>
    <property type="match status" value="1"/>
</dbReference>
<keyword evidence="6 11" id="KW-0630">Potassium</keyword>
<keyword evidence="2 11" id="KW-0813">Transport</keyword>
<evidence type="ECO:0000313" key="15">
    <source>
        <dbReference type="EMBL" id="KAB7499911.1"/>
    </source>
</evidence>
<evidence type="ECO:0000256" key="2">
    <source>
        <dbReference type="ARBA" id="ARBA00022448"/>
    </source>
</evidence>
<proteinExistence type="inferred from homology"/>
<evidence type="ECO:0000256" key="12">
    <source>
        <dbReference type="SAM" id="Phobius"/>
    </source>
</evidence>
<feature type="transmembrane region" description="Helical" evidence="12">
    <location>
        <begin position="135"/>
        <end position="159"/>
    </location>
</feature>
<sequence length="384" mass="44557">MMEPIEEISQECGSKDIGDRRAIIRRSGDINIIMTNLNKRRSRYLQDIYTTLVDMRWRWTLLVFFMAFMICWLAFGFIYYIILKIHGDDIEQTDPDYQPCLMNVRSFTGAFLYSIETQHTIGYGYRYTTEECPQAIIVMCLQSIVGIMIQAFMVGVVFAKLTRPKKRSNTILFSRIATISLRNSKLCLIFRVADMRKSFIIGATVKAELVRKFETLEGEVIPYYQSELKIATEGGSDSLFFMWPLNIVHVIDDKSPFYNMSAIDIMNQDFELVVYLEGTAESTGTSMQARCSYLPANILWGHRFINIIDYSYQTENYEVDFSRFNTTEEIPTPLCSAKNLEEYNSQSNNQLICYSPDSADEMVCLEPELFTEAFEKYNRYEKSS</sequence>
<gene>
    <name evidence="15" type="primary">KCNJ5</name>
    <name evidence="15" type="ORF">Anas_05502</name>
</gene>
<evidence type="ECO:0000256" key="5">
    <source>
        <dbReference type="ARBA" id="ARBA00022882"/>
    </source>
</evidence>
<accession>A0A5N5T099</accession>
<evidence type="ECO:0000256" key="9">
    <source>
        <dbReference type="ARBA" id="ARBA00023136"/>
    </source>
</evidence>
<comment type="similarity">
    <text evidence="11">Belongs to the inward rectifier-type potassium channel (TC 1.A.2.1) family.</text>
</comment>
<dbReference type="Pfam" id="PF17655">
    <property type="entry name" value="IRK_C"/>
    <property type="match status" value="1"/>
</dbReference>
<evidence type="ECO:0000256" key="1">
    <source>
        <dbReference type="ARBA" id="ARBA00004141"/>
    </source>
</evidence>
<comment type="caution">
    <text evidence="15">The sequence shown here is derived from an EMBL/GenBank/DDBJ whole genome shotgun (WGS) entry which is preliminary data.</text>
</comment>
<feature type="domain" description="Potassium channel inwardly rectifying transmembrane" evidence="13">
    <location>
        <begin position="24"/>
        <end position="164"/>
    </location>
</feature>
<dbReference type="PANTHER" id="PTHR11767:SF102">
    <property type="entry name" value="INWARDLY RECTIFYING POTASSIUM CHANNEL 1, ISOFORM F"/>
    <property type="match status" value="1"/>
</dbReference>
<keyword evidence="7 12" id="KW-1133">Transmembrane helix</keyword>
<dbReference type="InterPro" id="IPR041647">
    <property type="entry name" value="IRK_C"/>
</dbReference>
<evidence type="ECO:0000259" key="13">
    <source>
        <dbReference type="Pfam" id="PF01007"/>
    </source>
</evidence>
<evidence type="ECO:0000256" key="8">
    <source>
        <dbReference type="ARBA" id="ARBA00023065"/>
    </source>
</evidence>
<evidence type="ECO:0000256" key="4">
    <source>
        <dbReference type="ARBA" id="ARBA00022692"/>
    </source>
</evidence>
<dbReference type="InterPro" id="IPR016449">
    <property type="entry name" value="K_chnl_inward-rec_Kir"/>
</dbReference>
<dbReference type="Gene3D" id="2.60.40.1400">
    <property type="entry name" value="G protein-activated inward rectifier potassium channel 1"/>
    <property type="match status" value="1"/>
</dbReference>
<dbReference type="EMBL" id="SEYY01016124">
    <property type="protein sequence ID" value="KAB7499911.1"/>
    <property type="molecule type" value="Genomic_DNA"/>
</dbReference>
<name>A0A5N5T099_9CRUS</name>
<evidence type="ECO:0000256" key="10">
    <source>
        <dbReference type="ARBA" id="ARBA00023303"/>
    </source>
</evidence>
<keyword evidence="4 11" id="KW-0812">Transmembrane</keyword>
<dbReference type="Proteomes" id="UP000326759">
    <property type="component" value="Unassembled WGS sequence"/>
</dbReference>
<dbReference type="SUPFAM" id="SSF81324">
    <property type="entry name" value="Voltage-gated potassium channels"/>
    <property type="match status" value="1"/>
</dbReference>
<dbReference type="PRINTS" id="PR01320">
    <property type="entry name" value="KIRCHANNEL"/>
</dbReference>
<dbReference type="FunFam" id="1.10.287.70:FF:000078">
    <property type="entry name" value="Putative Inward rectifier potassium channel"/>
    <property type="match status" value="1"/>
</dbReference>
<keyword evidence="5 11" id="KW-0851">Voltage-gated channel</keyword>
<feature type="domain" description="Inward rectifier potassium channel C-terminal" evidence="14">
    <location>
        <begin position="171"/>
        <end position="343"/>
    </location>
</feature>
<dbReference type="GO" id="GO:0005886">
    <property type="term" value="C:plasma membrane"/>
    <property type="evidence" value="ECO:0007669"/>
    <property type="project" value="TreeGrafter"/>
</dbReference>
<feature type="transmembrane region" description="Helical" evidence="12">
    <location>
        <begin position="59"/>
        <end position="82"/>
    </location>
</feature>
<dbReference type="OrthoDB" id="273257at2759"/>
<dbReference type="PIRSF" id="PIRSF005465">
    <property type="entry name" value="GIRK_kir"/>
    <property type="match status" value="1"/>
</dbReference>
<dbReference type="GO" id="GO:0034765">
    <property type="term" value="P:regulation of monoatomic ion transmembrane transport"/>
    <property type="evidence" value="ECO:0007669"/>
    <property type="project" value="TreeGrafter"/>
</dbReference>
<keyword evidence="9 12" id="KW-0472">Membrane</keyword>
<dbReference type="AlphaFoldDB" id="A0A5N5T099"/>
<dbReference type="GO" id="GO:1990573">
    <property type="term" value="P:potassium ion import across plasma membrane"/>
    <property type="evidence" value="ECO:0007669"/>
    <property type="project" value="TreeGrafter"/>
</dbReference>
<dbReference type="InterPro" id="IPR040445">
    <property type="entry name" value="Kir_TM"/>
</dbReference>
<dbReference type="Gene3D" id="1.10.287.70">
    <property type="match status" value="1"/>
</dbReference>
<evidence type="ECO:0000259" key="14">
    <source>
        <dbReference type="Pfam" id="PF17655"/>
    </source>
</evidence>
<evidence type="ECO:0000256" key="11">
    <source>
        <dbReference type="RuleBase" id="RU003822"/>
    </source>
</evidence>
<reference evidence="15 16" key="1">
    <citation type="journal article" date="2019" name="PLoS Biol.">
        <title>Sex chromosomes control vertical transmission of feminizing Wolbachia symbionts in an isopod.</title>
        <authorList>
            <person name="Becking T."/>
            <person name="Chebbi M.A."/>
            <person name="Giraud I."/>
            <person name="Moumen B."/>
            <person name="Laverre T."/>
            <person name="Caubet Y."/>
            <person name="Peccoud J."/>
            <person name="Gilbert C."/>
            <person name="Cordaux R."/>
        </authorList>
    </citation>
    <scope>NUCLEOTIDE SEQUENCE [LARGE SCALE GENOMIC DNA]</scope>
    <source>
        <strain evidence="15">ANa2</strain>
        <tissue evidence="15">Whole body excluding digestive tract and cuticle</tissue>
    </source>
</reference>
<evidence type="ECO:0000313" key="16">
    <source>
        <dbReference type="Proteomes" id="UP000326759"/>
    </source>
</evidence>
<dbReference type="InterPro" id="IPR014756">
    <property type="entry name" value="Ig_E-set"/>
</dbReference>
<evidence type="ECO:0000256" key="3">
    <source>
        <dbReference type="ARBA" id="ARBA00022538"/>
    </source>
</evidence>
<keyword evidence="10 11" id="KW-0407">Ion channel</keyword>